<dbReference type="PATRIC" id="fig|1316928.3.peg.2134"/>
<evidence type="ECO:0000313" key="1">
    <source>
        <dbReference type="EMBL" id="EON32808.1"/>
    </source>
</evidence>
<dbReference type="EMBL" id="AQPW01000010">
    <property type="protein sequence ID" value="EON32808.1"/>
    <property type="molecule type" value="Genomic_DNA"/>
</dbReference>
<protein>
    <submittedName>
        <fullName evidence="1">Uncharacterized protein</fullName>
    </submittedName>
</protein>
<dbReference type="AlphaFoldDB" id="R7Y9Z5"/>
<accession>R7Y9Z5</accession>
<gene>
    <name evidence="1" type="ORF">GTC6_10626</name>
</gene>
<reference evidence="1 2" key="1">
    <citation type="journal article" date="2013" name="Genome Announc.">
        <title>Draft Genome Sequence of a Benzothiophene-Desulfurizing Bacterium, Gordona terrae Strain C-6.</title>
        <authorList>
            <person name="Wang W."/>
            <person name="Ma T."/>
            <person name="Ren Y."/>
            <person name="Li G."/>
        </authorList>
    </citation>
    <scope>NUCLEOTIDE SEQUENCE [LARGE SCALE GENOMIC DNA]</scope>
    <source>
        <strain evidence="1 2">C-6</strain>
    </source>
</reference>
<name>R7Y9Z5_9ACTN</name>
<dbReference type="Proteomes" id="UP000013569">
    <property type="component" value="Unassembled WGS sequence"/>
</dbReference>
<proteinExistence type="predicted"/>
<sequence length="34" mass="3925">MREYSQFSVFFIPIARWNRRNFEACGICGAALAV</sequence>
<organism evidence="1 2">
    <name type="scientific">Gordonia terrae C-6</name>
    <dbReference type="NCBI Taxonomy" id="1316928"/>
    <lineage>
        <taxon>Bacteria</taxon>
        <taxon>Bacillati</taxon>
        <taxon>Actinomycetota</taxon>
        <taxon>Actinomycetes</taxon>
        <taxon>Mycobacteriales</taxon>
        <taxon>Gordoniaceae</taxon>
        <taxon>Gordonia</taxon>
    </lineage>
</organism>
<evidence type="ECO:0000313" key="2">
    <source>
        <dbReference type="Proteomes" id="UP000013569"/>
    </source>
</evidence>
<comment type="caution">
    <text evidence="1">The sequence shown here is derived from an EMBL/GenBank/DDBJ whole genome shotgun (WGS) entry which is preliminary data.</text>
</comment>